<keyword evidence="5" id="KW-0560">Oxidoreductase</keyword>
<evidence type="ECO:0000256" key="4">
    <source>
        <dbReference type="ARBA" id="ARBA00022964"/>
    </source>
</evidence>
<organism evidence="8 9">
    <name type="scientific">Rhodoferax lacus</name>
    <dbReference type="NCBI Taxonomy" id="2184758"/>
    <lineage>
        <taxon>Bacteria</taxon>
        <taxon>Pseudomonadati</taxon>
        <taxon>Pseudomonadota</taxon>
        <taxon>Betaproteobacteria</taxon>
        <taxon>Burkholderiales</taxon>
        <taxon>Comamonadaceae</taxon>
        <taxon>Rhodoferax</taxon>
    </lineage>
</organism>
<evidence type="ECO:0000259" key="7">
    <source>
        <dbReference type="Pfam" id="PF02668"/>
    </source>
</evidence>
<keyword evidence="3" id="KW-0479">Metal-binding</keyword>
<dbReference type="InterPro" id="IPR038492">
    <property type="entry name" value="GBBH-like_N_sf"/>
</dbReference>
<evidence type="ECO:0000313" key="8">
    <source>
        <dbReference type="EMBL" id="RFO95544.1"/>
    </source>
</evidence>
<keyword evidence="6" id="KW-0408">Iron</keyword>
<keyword evidence="4" id="KW-0223">Dioxygenase</keyword>
<dbReference type="Pfam" id="PF02668">
    <property type="entry name" value="TauD"/>
    <property type="match status" value="1"/>
</dbReference>
<dbReference type="PANTHER" id="PTHR10696">
    <property type="entry name" value="GAMMA-BUTYROBETAINE HYDROXYLASE-RELATED"/>
    <property type="match status" value="1"/>
</dbReference>
<dbReference type="CDD" id="cd00250">
    <property type="entry name" value="CAS_like"/>
    <property type="match status" value="1"/>
</dbReference>
<comment type="cofactor">
    <cofactor evidence="1">
        <name>Fe(2+)</name>
        <dbReference type="ChEBI" id="CHEBI:29033"/>
    </cofactor>
</comment>
<evidence type="ECO:0000313" key="9">
    <source>
        <dbReference type="Proteomes" id="UP000260665"/>
    </source>
</evidence>
<dbReference type="GO" id="GO:0016706">
    <property type="term" value="F:2-oxoglutarate-dependent dioxygenase activity"/>
    <property type="evidence" value="ECO:0007669"/>
    <property type="project" value="UniProtKB-ARBA"/>
</dbReference>
<dbReference type="InterPro" id="IPR042098">
    <property type="entry name" value="TauD-like_sf"/>
</dbReference>
<comment type="caution">
    <text evidence="8">The sequence shown here is derived from an EMBL/GenBank/DDBJ whole genome shotgun (WGS) entry which is preliminary data.</text>
</comment>
<evidence type="ECO:0000256" key="3">
    <source>
        <dbReference type="ARBA" id="ARBA00022723"/>
    </source>
</evidence>
<dbReference type="EMBL" id="QFZK01000015">
    <property type="protein sequence ID" value="RFO95544.1"/>
    <property type="molecule type" value="Genomic_DNA"/>
</dbReference>
<dbReference type="Proteomes" id="UP000260665">
    <property type="component" value="Unassembled WGS sequence"/>
</dbReference>
<reference evidence="8 9" key="1">
    <citation type="submission" date="2018-05" db="EMBL/GenBank/DDBJ databases">
        <title>Rhodoferax soyangensis sp.nov., isolated from an oligotrophic freshwater lake.</title>
        <authorList>
            <person name="Park M."/>
        </authorList>
    </citation>
    <scope>NUCLEOTIDE SEQUENCE [LARGE SCALE GENOMIC DNA]</scope>
    <source>
        <strain evidence="8 9">IMCC26218</strain>
    </source>
</reference>
<gene>
    <name evidence="8" type="ORF">DIC66_17850</name>
</gene>
<dbReference type="PANTHER" id="PTHR10696:SF25">
    <property type="entry name" value="OXIDOREDUCTASE AIM17-RELATED"/>
    <property type="match status" value="1"/>
</dbReference>
<dbReference type="InterPro" id="IPR003819">
    <property type="entry name" value="TauD/TfdA-like"/>
</dbReference>
<evidence type="ECO:0000256" key="5">
    <source>
        <dbReference type="ARBA" id="ARBA00023002"/>
    </source>
</evidence>
<comment type="similarity">
    <text evidence="2">Belongs to the gamma-BBH/TMLD family.</text>
</comment>
<evidence type="ECO:0000256" key="6">
    <source>
        <dbReference type="ARBA" id="ARBA00023004"/>
    </source>
</evidence>
<protein>
    <submittedName>
        <fullName evidence="8">Gamma-butyrobetaine hydroxylase</fullName>
    </submittedName>
</protein>
<proteinExistence type="inferred from homology"/>
<dbReference type="OrthoDB" id="979809at2"/>
<dbReference type="InterPro" id="IPR050411">
    <property type="entry name" value="AlphaKG_dependent_hydroxylases"/>
</dbReference>
<dbReference type="SUPFAM" id="SSF51197">
    <property type="entry name" value="Clavaminate synthase-like"/>
    <property type="match status" value="1"/>
</dbReference>
<dbReference type="GO" id="GO:0045329">
    <property type="term" value="P:carnitine biosynthetic process"/>
    <property type="evidence" value="ECO:0007669"/>
    <property type="project" value="TreeGrafter"/>
</dbReference>
<dbReference type="AlphaFoldDB" id="A0A3E1R857"/>
<sequence>MRDSTHETELPALWLRARSPDPSQRDAVTGQRLMNPHLLPDDLYLLGARFEKDMLHLAFSDGFAGSFDPQELLRGSVLSTGLPATRAWRSDLQRKPLYVWADLQNDEVLYQALKDFIELGFLLVNETPTQADSILHIAERFGIVRTTNFGDFFEVYSRPESNDLAYRPVALGPHTDNPYRTPVPGIQILQCLQNETSGGFSTLVDSLAVAEQVRLEDPEGFALLSRIPVRFEYRDATTHLVSVKPMVELDGEGHMTGVHYSPRLDDIPLMSQEDTVRYHRARKRLGTLFEDPQYELRFRLNAGEMMMFDNNRVLHGRTSFNPAEGHRQLQGCYVDRDGPRSHYLVLQRKFG</sequence>
<evidence type="ECO:0000256" key="1">
    <source>
        <dbReference type="ARBA" id="ARBA00001954"/>
    </source>
</evidence>
<dbReference type="GO" id="GO:0046872">
    <property type="term" value="F:metal ion binding"/>
    <property type="evidence" value="ECO:0007669"/>
    <property type="project" value="UniProtKB-KW"/>
</dbReference>
<name>A0A3E1R857_9BURK</name>
<accession>A0A3E1R857</accession>
<keyword evidence="9" id="KW-1185">Reference proteome</keyword>
<feature type="domain" description="TauD/TfdA-like" evidence="7">
    <location>
        <begin position="102"/>
        <end position="333"/>
    </location>
</feature>
<dbReference type="Gene3D" id="3.30.2020.30">
    <property type="match status" value="1"/>
</dbReference>
<evidence type="ECO:0000256" key="2">
    <source>
        <dbReference type="ARBA" id="ARBA00008654"/>
    </source>
</evidence>
<dbReference type="Gene3D" id="3.60.130.10">
    <property type="entry name" value="Clavaminate synthase-like"/>
    <property type="match status" value="1"/>
</dbReference>